<comment type="caution">
    <text evidence="1">The sequence shown here is derived from an EMBL/GenBank/DDBJ whole genome shotgun (WGS) entry which is preliminary data.</text>
</comment>
<dbReference type="RefSeq" id="WP_188254282.1">
    <property type="nucleotide sequence ID" value="NZ_JABVCF010000004.1"/>
</dbReference>
<gene>
    <name evidence="1" type="ORF">KEU06_08755</name>
</gene>
<accession>A0A942E588</accession>
<keyword evidence="2" id="KW-1185">Reference proteome</keyword>
<organism evidence="1 2">
    <name type="scientific">Pseudaminobacter soli</name>
    <name type="common">ex Zhang et al. 2022</name>
    <dbReference type="NCBI Taxonomy" id="2831468"/>
    <lineage>
        <taxon>Bacteria</taxon>
        <taxon>Pseudomonadati</taxon>
        <taxon>Pseudomonadota</taxon>
        <taxon>Alphaproteobacteria</taxon>
        <taxon>Hyphomicrobiales</taxon>
        <taxon>Phyllobacteriaceae</taxon>
        <taxon>Pseudaminobacter</taxon>
    </lineage>
</organism>
<reference evidence="1" key="1">
    <citation type="submission" date="2021-04" db="EMBL/GenBank/DDBJ databases">
        <title>Pseudaminobacter soli sp. nov., isolated from paddy soil contaminated by heavy metals.</title>
        <authorList>
            <person name="Zhang K."/>
        </authorList>
    </citation>
    <scope>NUCLEOTIDE SEQUENCE</scope>
    <source>
        <strain evidence="1">19-2017</strain>
    </source>
</reference>
<name>A0A942E588_9HYPH</name>
<sequence>MDEQVKEKVFVEENRIVVEEYRQDDKIRLEVFLDGQGVAKDQSEQITTSMAVVAAMFSLYTDGTVLERMNQMFGIIPGTVEMKLENANGYIPGHT</sequence>
<dbReference type="EMBL" id="JAGWCR010000004">
    <property type="protein sequence ID" value="MBS3648717.1"/>
    <property type="molecule type" value="Genomic_DNA"/>
</dbReference>
<protein>
    <submittedName>
        <fullName evidence="1">Uncharacterized protein</fullName>
    </submittedName>
</protein>
<evidence type="ECO:0000313" key="2">
    <source>
        <dbReference type="Proteomes" id="UP000680348"/>
    </source>
</evidence>
<dbReference type="AlphaFoldDB" id="A0A942E588"/>
<proteinExistence type="predicted"/>
<dbReference type="Proteomes" id="UP000680348">
    <property type="component" value="Unassembled WGS sequence"/>
</dbReference>
<evidence type="ECO:0000313" key="1">
    <source>
        <dbReference type="EMBL" id="MBS3648717.1"/>
    </source>
</evidence>